<protein>
    <recommendedName>
        <fullName evidence="4">NAD(P)-dependent dehydrogenase (Short-subunit alcohol dehydrogenase family)</fullName>
    </recommendedName>
</protein>
<dbReference type="EMBL" id="JADCUA010000026">
    <property type="protein sequence ID" value="KAH9831447.1"/>
    <property type="molecule type" value="Genomic_DNA"/>
</dbReference>
<keyword evidence="3" id="KW-1185">Reference proteome</keyword>
<dbReference type="Gene3D" id="3.40.50.720">
    <property type="entry name" value="NAD(P)-binding Rossmann-like Domain"/>
    <property type="match status" value="1"/>
</dbReference>
<dbReference type="InterPro" id="IPR052184">
    <property type="entry name" value="SDR_enzymes"/>
</dbReference>
<dbReference type="GeneID" id="71998413"/>
<reference evidence="2 3" key="1">
    <citation type="journal article" date="2021" name="Environ. Microbiol.">
        <title>Gene family expansions and transcriptome signatures uncover fungal adaptations to wood decay.</title>
        <authorList>
            <person name="Hage H."/>
            <person name="Miyauchi S."/>
            <person name="Viragh M."/>
            <person name="Drula E."/>
            <person name="Min B."/>
            <person name="Chaduli D."/>
            <person name="Navarro D."/>
            <person name="Favel A."/>
            <person name="Norest M."/>
            <person name="Lesage-Meessen L."/>
            <person name="Balint B."/>
            <person name="Merenyi Z."/>
            <person name="de Eugenio L."/>
            <person name="Morin E."/>
            <person name="Martinez A.T."/>
            <person name="Baldrian P."/>
            <person name="Stursova M."/>
            <person name="Martinez M.J."/>
            <person name="Novotny C."/>
            <person name="Magnuson J.K."/>
            <person name="Spatafora J.W."/>
            <person name="Maurice S."/>
            <person name="Pangilinan J."/>
            <person name="Andreopoulos W."/>
            <person name="LaButti K."/>
            <person name="Hundley H."/>
            <person name="Na H."/>
            <person name="Kuo A."/>
            <person name="Barry K."/>
            <person name="Lipzen A."/>
            <person name="Henrissat B."/>
            <person name="Riley R."/>
            <person name="Ahrendt S."/>
            <person name="Nagy L.G."/>
            <person name="Grigoriev I.V."/>
            <person name="Martin F."/>
            <person name="Rosso M.N."/>
        </authorList>
    </citation>
    <scope>NUCLEOTIDE SEQUENCE [LARGE SCALE GENOMIC DNA]</scope>
    <source>
        <strain evidence="2 3">CIRM-BRFM 1785</strain>
    </source>
</reference>
<evidence type="ECO:0000313" key="2">
    <source>
        <dbReference type="EMBL" id="KAH9831447.1"/>
    </source>
</evidence>
<dbReference type="InterPro" id="IPR002347">
    <property type="entry name" value="SDR_fam"/>
</dbReference>
<dbReference type="SUPFAM" id="SSF51735">
    <property type="entry name" value="NAD(P)-binding Rossmann-fold domains"/>
    <property type="match status" value="1"/>
</dbReference>
<dbReference type="RefSeq" id="XP_047774574.1">
    <property type="nucleotide sequence ID" value="XM_047917681.1"/>
</dbReference>
<dbReference type="PANTHER" id="PTHR45458">
    <property type="entry name" value="SHORT-CHAIN DEHYDROGENASE/REDUCTASE SDR"/>
    <property type="match status" value="1"/>
</dbReference>
<evidence type="ECO:0000256" key="1">
    <source>
        <dbReference type="ARBA" id="ARBA00022857"/>
    </source>
</evidence>
<comment type="caution">
    <text evidence="2">The sequence shown here is derived from an EMBL/GenBank/DDBJ whole genome shotgun (WGS) entry which is preliminary data.</text>
</comment>
<keyword evidence="1" id="KW-0521">NADP</keyword>
<gene>
    <name evidence="2" type="ORF">C8Q71DRAFT_303990</name>
</gene>
<organism evidence="2 3">
    <name type="scientific">Rhodofomes roseus</name>
    <dbReference type="NCBI Taxonomy" id="34475"/>
    <lineage>
        <taxon>Eukaryota</taxon>
        <taxon>Fungi</taxon>
        <taxon>Dikarya</taxon>
        <taxon>Basidiomycota</taxon>
        <taxon>Agaricomycotina</taxon>
        <taxon>Agaricomycetes</taxon>
        <taxon>Polyporales</taxon>
        <taxon>Rhodofomes</taxon>
    </lineage>
</organism>
<evidence type="ECO:0000313" key="3">
    <source>
        <dbReference type="Proteomes" id="UP000814176"/>
    </source>
</evidence>
<dbReference type="InterPro" id="IPR020904">
    <property type="entry name" value="Sc_DH/Rdtase_CS"/>
</dbReference>
<dbReference type="CDD" id="cd05325">
    <property type="entry name" value="carb_red_sniffer_like_SDR_c"/>
    <property type="match status" value="1"/>
</dbReference>
<evidence type="ECO:0008006" key="4">
    <source>
        <dbReference type="Google" id="ProtNLM"/>
    </source>
</evidence>
<sequence>MPTYVVTGASRGIGLAIVDELLKDESNIVVAAVRDRNAQGLQDVRLKHLDSRLEVVHLDLGDPASIRQAAAEASGVLEGGLDYLIHCAGVSLQDLTPFEQVDLKLHEEQLRLNAVAPIEVIRSFLPLIRQGTGKKITLLSSGLASLQNAPYLPGYCESYSVSKAALNMLARKWGASLRTEGITTILVHPGWVDTDMGNSTKGWMSERFPQVKQISRLESAIGCLQVLNDAKLEDAVCYYAWDGMRLPW</sequence>
<dbReference type="PRINTS" id="PR00081">
    <property type="entry name" value="GDHRDH"/>
</dbReference>
<dbReference type="PANTHER" id="PTHR45458:SF3">
    <property type="entry name" value="CHAIN DEHYDROGENASE (ATSC), PUTATIVE-RELATED"/>
    <property type="match status" value="1"/>
</dbReference>
<dbReference type="Proteomes" id="UP000814176">
    <property type="component" value="Unassembled WGS sequence"/>
</dbReference>
<dbReference type="InterPro" id="IPR036291">
    <property type="entry name" value="NAD(P)-bd_dom_sf"/>
</dbReference>
<dbReference type="PROSITE" id="PS00061">
    <property type="entry name" value="ADH_SHORT"/>
    <property type="match status" value="1"/>
</dbReference>
<dbReference type="Pfam" id="PF00106">
    <property type="entry name" value="adh_short"/>
    <property type="match status" value="1"/>
</dbReference>
<accession>A0ABQ8K3M7</accession>
<proteinExistence type="predicted"/>
<name>A0ABQ8K3M7_9APHY</name>